<organism evidence="1">
    <name type="scientific">Solanum chilense</name>
    <name type="common">Tomato</name>
    <name type="synonym">Lycopersicon chilense</name>
    <dbReference type="NCBI Taxonomy" id="4083"/>
    <lineage>
        <taxon>Eukaryota</taxon>
        <taxon>Viridiplantae</taxon>
        <taxon>Streptophyta</taxon>
        <taxon>Embryophyta</taxon>
        <taxon>Tracheophyta</taxon>
        <taxon>Spermatophyta</taxon>
        <taxon>Magnoliopsida</taxon>
        <taxon>eudicotyledons</taxon>
        <taxon>Gunneridae</taxon>
        <taxon>Pentapetalae</taxon>
        <taxon>asterids</taxon>
        <taxon>lamiids</taxon>
        <taxon>Solanales</taxon>
        <taxon>Solanaceae</taxon>
        <taxon>Solanoideae</taxon>
        <taxon>Solaneae</taxon>
        <taxon>Solanum</taxon>
        <taxon>Solanum subgen. Lycopersicon</taxon>
    </lineage>
</organism>
<reference evidence="1" key="1">
    <citation type="submission" date="2019-05" db="EMBL/GenBank/DDBJ databases">
        <title>The de novo reference genome and transcriptome assemblies of the wild tomato species Solanum chilense.</title>
        <authorList>
            <person name="Stam R."/>
            <person name="Nosenko T."/>
            <person name="Hoerger A.C."/>
            <person name="Stephan W."/>
            <person name="Seidel M.A."/>
            <person name="Kuhn J.M.M."/>
            <person name="Haberer G."/>
            <person name="Tellier A."/>
        </authorList>
    </citation>
    <scope>NUCLEOTIDE SEQUENCE</scope>
    <source>
        <tissue evidence="1">Mature leaves</tissue>
    </source>
</reference>
<dbReference type="EMBL" id="RXGB01000643">
    <property type="protein sequence ID" value="TMX02506.1"/>
    <property type="molecule type" value="Genomic_DNA"/>
</dbReference>
<proteinExistence type="predicted"/>
<accession>A0A6N2C791</accession>
<gene>
    <name evidence="1" type="ORF">EJD97_021294</name>
</gene>
<protein>
    <submittedName>
        <fullName evidence="1">Uncharacterized protein</fullName>
    </submittedName>
</protein>
<evidence type="ECO:0000313" key="1">
    <source>
        <dbReference type="EMBL" id="TMX02506.1"/>
    </source>
</evidence>
<comment type="caution">
    <text evidence="1">The sequence shown here is derived from an EMBL/GenBank/DDBJ whole genome shotgun (WGS) entry which is preliminary data.</text>
</comment>
<sequence>MPPHNLINVESGIILGSEACCLLVLGRPKQIPLQIRNFNHLSETTRLKVLRLNMLTIGTPSHILSNVLLNSIKAIDLLEVMIHLGGTWMYRILGTMGLYNYLSSQIIDVWYTHPILVPKYVVISQSRGLIDVYQH</sequence>
<dbReference type="AlphaFoldDB" id="A0A6N2C791"/>
<name>A0A6N2C791_SOLCI</name>